<reference evidence="1" key="1">
    <citation type="submission" date="2022-02" db="EMBL/GenBank/DDBJ databases">
        <title>Plant Genome Project.</title>
        <authorList>
            <person name="Zhang R.-G."/>
        </authorList>
    </citation>
    <scope>NUCLEOTIDE SEQUENCE</scope>
    <source>
        <strain evidence="1">AT1</strain>
    </source>
</reference>
<proteinExistence type="predicted"/>
<keyword evidence="2" id="KW-1185">Reference proteome</keyword>
<evidence type="ECO:0000313" key="2">
    <source>
        <dbReference type="Proteomes" id="UP001062846"/>
    </source>
</evidence>
<evidence type="ECO:0000313" key="1">
    <source>
        <dbReference type="EMBL" id="KAI8556794.1"/>
    </source>
</evidence>
<dbReference type="EMBL" id="CM046392">
    <property type="protein sequence ID" value="KAI8556794.1"/>
    <property type="molecule type" value="Genomic_DNA"/>
</dbReference>
<name>A0ACC0NVI9_RHOML</name>
<accession>A0ACC0NVI9</accession>
<sequence length="168" mass="18305">MTTLADTKRGIRVDVHDAVEYCQATESEKQVDIQHQATSLERSKGYWERPDHGCVKIDVDGAWLRNSSGEDPAGAGIVVRTATDRFVATQVVNLGMMGSVLCPEAGAMDMLCPTDVDMIIEDICGLAKRFVSCLFRFVRRSANVVADTLASHGVQGSGFKTWEARPPS</sequence>
<organism evidence="1 2">
    <name type="scientific">Rhododendron molle</name>
    <name type="common">Chinese azalea</name>
    <name type="synonym">Azalea mollis</name>
    <dbReference type="NCBI Taxonomy" id="49168"/>
    <lineage>
        <taxon>Eukaryota</taxon>
        <taxon>Viridiplantae</taxon>
        <taxon>Streptophyta</taxon>
        <taxon>Embryophyta</taxon>
        <taxon>Tracheophyta</taxon>
        <taxon>Spermatophyta</taxon>
        <taxon>Magnoliopsida</taxon>
        <taxon>eudicotyledons</taxon>
        <taxon>Gunneridae</taxon>
        <taxon>Pentapetalae</taxon>
        <taxon>asterids</taxon>
        <taxon>Ericales</taxon>
        <taxon>Ericaceae</taxon>
        <taxon>Ericoideae</taxon>
        <taxon>Rhodoreae</taxon>
        <taxon>Rhododendron</taxon>
    </lineage>
</organism>
<protein>
    <submittedName>
        <fullName evidence="1">Uncharacterized protein</fullName>
    </submittedName>
</protein>
<comment type="caution">
    <text evidence="1">The sequence shown here is derived from an EMBL/GenBank/DDBJ whole genome shotgun (WGS) entry which is preliminary data.</text>
</comment>
<gene>
    <name evidence="1" type="ORF">RHMOL_Rhmol05G0283100</name>
</gene>
<dbReference type="Proteomes" id="UP001062846">
    <property type="component" value="Chromosome 5"/>
</dbReference>